<evidence type="ECO:0000313" key="3">
    <source>
        <dbReference type="Proteomes" id="UP000709959"/>
    </source>
</evidence>
<evidence type="ECO:0000256" key="1">
    <source>
        <dbReference type="SAM" id="Phobius"/>
    </source>
</evidence>
<evidence type="ECO:0000313" key="2">
    <source>
        <dbReference type="EMBL" id="MBK8573670.1"/>
    </source>
</evidence>
<organism evidence="2 3">
    <name type="scientific">Candidatus Geothrix odensensis</name>
    <dbReference type="NCBI Taxonomy" id="2954440"/>
    <lineage>
        <taxon>Bacteria</taxon>
        <taxon>Pseudomonadati</taxon>
        <taxon>Acidobacteriota</taxon>
        <taxon>Holophagae</taxon>
        <taxon>Holophagales</taxon>
        <taxon>Holophagaceae</taxon>
        <taxon>Geothrix</taxon>
    </lineage>
</organism>
<keyword evidence="1" id="KW-0472">Membrane</keyword>
<sequence>MVQDRQPLTGVRFIFAPRPFLVLPAVILDGALFGAAFLTGFLTGFLGVAFFTGFFGAAFLAGFLSAPAVAPGPPFAAAFLAGFLTGFRAGFLQEARPFLSSFTTFSLAGLVGKFSDALMTRSA</sequence>
<keyword evidence="1" id="KW-0812">Transmembrane</keyword>
<proteinExistence type="predicted"/>
<feature type="transmembrane region" description="Helical" evidence="1">
    <location>
        <begin position="72"/>
        <end position="91"/>
    </location>
</feature>
<reference evidence="2 3" key="1">
    <citation type="submission" date="2020-10" db="EMBL/GenBank/DDBJ databases">
        <title>Connecting structure to function with the recovery of over 1000 high-quality activated sludge metagenome-assembled genomes encoding full-length rRNA genes using long-read sequencing.</title>
        <authorList>
            <person name="Singleton C.M."/>
            <person name="Petriglieri F."/>
            <person name="Kristensen J.M."/>
            <person name="Kirkegaard R.H."/>
            <person name="Michaelsen T.Y."/>
            <person name="Andersen M.H."/>
            <person name="Karst S.M."/>
            <person name="Dueholm M.S."/>
            <person name="Nielsen P.H."/>
            <person name="Albertsen M."/>
        </authorList>
    </citation>
    <scope>NUCLEOTIDE SEQUENCE [LARGE SCALE GENOMIC DNA]</scope>
    <source>
        <strain evidence="2">OdNE_18-Q3-R46-58_MAXAC.008</strain>
    </source>
</reference>
<gene>
    <name evidence="2" type="ORF">IPN91_13820</name>
</gene>
<dbReference type="AlphaFoldDB" id="A0A936F4N6"/>
<accession>A0A936F4N6</accession>
<feature type="transmembrane region" description="Helical" evidence="1">
    <location>
        <begin position="20"/>
        <end position="38"/>
    </location>
</feature>
<keyword evidence="1" id="KW-1133">Transmembrane helix</keyword>
<name>A0A936F4N6_9BACT</name>
<protein>
    <submittedName>
        <fullName evidence="2">Uncharacterized protein</fullName>
    </submittedName>
</protein>
<dbReference type="Proteomes" id="UP000709959">
    <property type="component" value="Unassembled WGS sequence"/>
</dbReference>
<dbReference type="EMBL" id="JADKCH010000026">
    <property type="protein sequence ID" value="MBK8573670.1"/>
    <property type="molecule type" value="Genomic_DNA"/>
</dbReference>
<feature type="transmembrane region" description="Helical" evidence="1">
    <location>
        <begin position="45"/>
        <end position="66"/>
    </location>
</feature>
<comment type="caution">
    <text evidence="2">The sequence shown here is derived from an EMBL/GenBank/DDBJ whole genome shotgun (WGS) entry which is preliminary data.</text>
</comment>